<dbReference type="OrthoDB" id="9804325at2"/>
<dbReference type="PANTHER" id="PTHR47964">
    <property type="entry name" value="ATP-DEPENDENT DNA HELICASE HOMOLOG RECG, CHLOROPLASTIC"/>
    <property type="match status" value="1"/>
</dbReference>
<sequence>MRHRCVSAFNRFSTLENNLDRLQDLYREDPRIATLNQFLAQEGQPSRVLLSGLIGAQTAFVLTASYQNEPRNHLFIANDKEEAAYLQNNLSNLMHGKAIGFFPDSFKRPMHFEELNNTNVLQRTETINKLVNARAGGEIVVTYPEALFEQVVSPQVLNERRIAIVKGEELDVDFLIEVLVEYGFAREDFVYEPGQFSIRGGIIDIFSFGNEYPYRIELFDEEVESIRTFNPTTQLSVSNIGTVTIIPNINTRFSQEQKVSMLRILQPGSVVWARDLQVVIDKLTQCFEKAEEFAKGIALLEEEELKEIFRDRAFIRPNEIIEDIAAFPIIGLSELAQPISFDERVVFAARPQPSFNKNFNLLISNLNENTEAGLENYLFAENPKQIERFYAIFEDLEAHVRFHPIPKSVDQGFIDLDLKVACYTDHQVFQRFHRYKLRRGFTRDQALNLRMLRELQPGDYVTHIDHGVGKYSGLQKIDINGHVQESVRLIYKNNDILYVSINSLHKISKFVGKDGTAPKVDKLGSDAWKNLKRRTKKKVKDIAGELIKLYAKRKAAPGVAFPADGYLQNELEASFIYEDTPDQLKATNEMKEDMMKSYPMDRLICGDVGFGKTEVAIRGAFKAVVGGKQVAVLVPTTILALQHYRTFKERLADFGVSVDYINRFRSTKEKNEIFQRLKSGELDMVIGTHAILNKKIGFKDLGLLIIDEEQKFGVAAKEKLRNIKVNVDTLTLTATPIPRTLQFSLMAARDLSIIRTPPPNRQPIHTEVRIFNEEVVKEAIYYEVNRGGQVFFVHNRVKTLPDVTAMIRRMCPDVEIGSAHGQMDPKELEKTLIHFIDGRFDVLVCTNIIETGLDIPNANTMMINNANQFGMSDLHQLRGRVGRSNQKAFCYLFSPPMSTLTSEARKRLKTLEEFSDLGSGFDIAMRDLDIRGAGNLLGGEQSGFISDIGYETYQKILEEAIQELKENEFKDLFKEELDQKREYVREVQIDTDAEMLIPDEYVSSIQERLNLYTELDSIADEAALQAFEQSLRDRFGRIPAPVFELFNGLRLRWVCKRLGFERVILKNGKLRCYFVENPQSMFYESEQFQRTLKFVQQEGARRGLSFKKSTRHFMLIKDGVRGLQEALRVLGKIDEKVAQQTAPAGAQ</sequence>
<keyword evidence="5" id="KW-0347">Helicase</keyword>
<dbReference type="SUPFAM" id="SSF141259">
    <property type="entry name" value="CarD-like"/>
    <property type="match status" value="1"/>
</dbReference>
<name>A0A5C6RKF3_9BACT</name>
<accession>A0A5C6RKF3</accession>
<dbReference type="PANTHER" id="PTHR47964:SF1">
    <property type="entry name" value="ATP-DEPENDENT DNA HELICASE HOMOLOG RECG, CHLOROPLASTIC"/>
    <property type="match status" value="1"/>
</dbReference>
<dbReference type="InterPro" id="IPR003711">
    <property type="entry name" value="CarD-like/TRCF_RID"/>
</dbReference>
<keyword evidence="7 9" id="KW-0238">DNA-binding</keyword>
<evidence type="ECO:0000256" key="2">
    <source>
        <dbReference type="ARBA" id="ARBA00022741"/>
    </source>
</evidence>
<dbReference type="GO" id="GO:0000716">
    <property type="term" value="P:transcription-coupled nucleotide-excision repair, DNA damage recognition"/>
    <property type="evidence" value="ECO:0007669"/>
    <property type="project" value="UniProtKB-UniRule"/>
</dbReference>
<dbReference type="InterPro" id="IPR027417">
    <property type="entry name" value="P-loop_NTPase"/>
</dbReference>
<dbReference type="GO" id="GO:0006355">
    <property type="term" value="P:regulation of DNA-templated transcription"/>
    <property type="evidence" value="ECO:0007669"/>
    <property type="project" value="UniProtKB-UniRule"/>
</dbReference>
<protein>
    <recommendedName>
        <fullName evidence="9">Transcription-repair-coupling factor</fullName>
        <shortName evidence="9">TRCF</shortName>
        <ecNumber evidence="9">3.6.4.-</ecNumber>
    </recommendedName>
</protein>
<dbReference type="InterPro" id="IPR011545">
    <property type="entry name" value="DEAD/DEAH_box_helicase_dom"/>
</dbReference>
<evidence type="ECO:0000256" key="7">
    <source>
        <dbReference type="ARBA" id="ARBA00023125"/>
    </source>
</evidence>
<feature type="domain" description="Helicase ATP-binding" evidence="10">
    <location>
        <begin position="593"/>
        <end position="754"/>
    </location>
</feature>
<dbReference type="SMART" id="SM00490">
    <property type="entry name" value="HELICc"/>
    <property type="match status" value="1"/>
</dbReference>
<dbReference type="GO" id="GO:0003678">
    <property type="term" value="F:DNA helicase activity"/>
    <property type="evidence" value="ECO:0007669"/>
    <property type="project" value="TreeGrafter"/>
</dbReference>
<evidence type="ECO:0000256" key="3">
    <source>
        <dbReference type="ARBA" id="ARBA00022763"/>
    </source>
</evidence>
<feature type="domain" description="Helicase C-terminal" evidence="11">
    <location>
        <begin position="767"/>
        <end position="929"/>
    </location>
</feature>
<dbReference type="GO" id="GO:0016787">
    <property type="term" value="F:hydrolase activity"/>
    <property type="evidence" value="ECO:0007669"/>
    <property type="project" value="UniProtKB-KW"/>
</dbReference>
<dbReference type="SMART" id="SM00982">
    <property type="entry name" value="TRCF"/>
    <property type="match status" value="1"/>
</dbReference>
<comment type="subcellular location">
    <subcellularLocation>
        <location evidence="9">Cytoplasm</location>
    </subcellularLocation>
</comment>
<dbReference type="InterPro" id="IPR037235">
    <property type="entry name" value="TRCF-like_C_D7"/>
</dbReference>
<comment type="caution">
    <text evidence="12">The sequence shown here is derived from an EMBL/GenBank/DDBJ whole genome shotgun (WGS) entry which is preliminary data.</text>
</comment>
<dbReference type="InterPro" id="IPR004576">
    <property type="entry name" value="Mfd"/>
</dbReference>
<comment type="function">
    <text evidence="9">Couples transcription and DNA repair by recognizing RNA polymerase (RNAP) stalled at DNA lesions. Mediates ATP-dependent release of RNAP and its truncated transcript from the DNA, and recruitment of nucleotide excision repair machinery to the damaged site.</text>
</comment>
<dbReference type="EC" id="3.6.4.-" evidence="9"/>
<evidence type="ECO:0000256" key="9">
    <source>
        <dbReference type="HAMAP-Rule" id="MF_00969"/>
    </source>
</evidence>
<dbReference type="Gene3D" id="2.40.10.170">
    <property type="match status" value="1"/>
</dbReference>
<dbReference type="GO" id="GO:0005524">
    <property type="term" value="F:ATP binding"/>
    <property type="evidence" value="ECO:0007669"/>
    <property type="project" value="UniProtKB-UniRule"/>
</dbReference>
<dbReference type="InterPro" id="IPR036101">
    <property type="entry name" value="CarD-like/TRCF_RID_sf"/>
</dbReference>
<dbReference type="Pfam" id="PF03461">
    <property type="entry name" value="TRCF"/>
    <property type="match status" value="1"/>
</dbReference>
<evidence type="ECO:0000259" key="11">
    <source>
        <dbReference type="PROSITE" id="PS51194"/>
    </source>
</evidence>
<dbReference type="Gene3D" id="3.90.1150.50">
    <property type="entry name" value="Transcription-repair-coupling factor, D7 domain"/>
    <property type="match status" value="1"/>
</dbReference>
<proteinExistence type="inferred from homology"/>
<evidence type="ECO:0000313" key="13">
    <source>
        <dbReference type="Proteomes" id="UP000321580"/>
    </source>
</evidence>
<dbReference type="Proteomes" id="UP000321580">
    <property type="component" value="Unassembled WGS sequence"/>
</dbReference>
<dbReference type="NCBIfam" id="TIGR00580">
    <property type="entry name" value="mfd"/>
    <property type="match status" value="1"/>
</dbReference>
<dbReference type="RefSeq" id="WP_147167726.1">
    <property type="nucleotide sequence ID" value="NZ_VOOR01000022.1"/>
</dbReference>
<dbReference type="Pfam" id="PF00270">
    <property type="entry name" value="DEAD"/>
    <property type="match status" value="1"/>
</dbReference>
<organism evidence="12 13">
    <name type="scientific">Phaeodactylibacter luteus</name>
    <dbReference type="NCBI Taxonomy" id="1564516"/>
    <lineage>
        <taxon>Bacteria</taxon>
        <taxon>Pseudomonadati</taxon>
        <taxon>Bacteroidota</taxon>
        <taxon>Saprospiria</taxon>
        <taxon>Saprospirales</taxon>
        <taxon>Haliscomenobacteraceae</taxon>
        <taxon>Phaeodactylibacter</taxon>
    </lineage>
</organism>
<dbReference type="SMART" id="SM00487">
    <property type="entry name" value="DEXDc"/>
    <property type="match status" value="1"/>
</dbReference>
<dbReference type="Gene3D" id="3.40.50.300">
    <property type="entry name" value="P-loop containing nucleotide triphosphate hydrolases"/>
    <property type="match status" value="2"/>
</dbReference>
<dbReference type="AlphaFoldDB" id="A0A5C6RKF3"/>
<dbReference type="GO" id="GO:0005737">
    <property type="term" value="C:cytoplasm"/>
    <property type="evidence" value="ECO:0007669"/>
    <property type="project" value="UniProtKB-SubCell"/>
</dbReference>
<dbReference type="InterPro" id="IPR005118">
    <property type="entry name" value="TRCF_C"/>
</dbReference>
<dbReference type="EMBL" id="VOOR01000022">
    <property type="protein sequence ID" value="TXB62858.1"/>
    <property type="molecule type" value="Genomic_DNA"/>
</dbReference>
<dbReference type="Pfam" id="PF17757">
    <property type="entry name" value="UvrB_inter"/>
    <property type="match status" value="1"/>
</dbReference>
<keyword evidence="4 9" id="KW-0378">Hydrolase</keyword>
<dbReference type="InterPro" id="IPR001650">
    <property type="entry name" value="Helicase_C-like"/>
</dbReference>
<dbReference type="SMART" id="SM01058">
    <property type="entry name" value="CarD_TRCF"/>
    <property type="match status" value="1"/>
</dbReference>
<evidence type="ECO:0000256" key="6">
    <source>
        <dbReference type="ARBA" id="ARBA00022840"/>
    </source>
</evidence>
<dbReference type="SUPFAM" id="SSF143517">
    <property type="entry name" value="TRCF domain-like"/>
    <property type="match status" value="1"/>
</dbReference>
<dbReference type="PROSITE" id="PS51192">
    <property type="entry name" value="HELICASE_ATP_BIND_1"/>
    <property type="match status" value="1"/>
</dbReference>
<comment type="similarity">
    <text evidence="9">In the C-terminal section; belongs to the helicase family. RecG subfamily.</text>
</comment>
<evidence type="ECO:0000256" key="8">
    <source>
        <dbReference type="ARBA" id="ARBA00023204"/>
    </source>
</evidence>
<dbReference type="PROSITE" id="PS51194">
    <property type="entry name" value="HELICASE_CTER"/>
    <property type="match status" value="1"/>
</dbReference>
<dbReference type="InterPro" id="IPR041471">
    <property type="entry name" value="UvrB_inter"/>
</dbReference>
<evidence type="ECO:0000256" key="1">
    <source>
        <dbReference type="ARBA" id="ARBA00022490"/>
    </source>
</evidence>
<dbReference type="Pfam" id="PF00271">
    <property type="entry name" value="Helicase_C"/>
    <property type="match status" value="1"/>
</dbReference>
<keyword evidence="13" id="KW-1185">Reference proteome</keyword>
<gene>
    <name evidence="9 12" type="primary">mfd</name>
    <name evidence="12" type="ORF">FRY97_11715</name>
</gene>
<evidence type="ECO:0000259" key="10">
    <source>
        <dbReference type="PROSITE" id="PS51192"/>
    </source>
</evidence>
<evidence type="ECO:0000256" key="5">
    <source>
        <dbReference type="ARBA" id="ARBA00022806"/>
    </source>
</evidence>
<comment type="similarity">
    <text evidence="9">In the N-terminal section; belongs to the UvrB family.</text>
</comment>
<keyword evidence="2 9" id="KW-0547">Nucleotide-binding</keyword>
<dbReference type="Pfam" id="PF02559">
    <property type="entry name" value="CarD_TRCF_RID"/>
    <property type="match status" value="1"/>
</dbReference>
<reference evidence="12 13" key="1">
    <citation type="submission" date="2019-08" db="EMBL/GenBank/DDBJ databases">
        <title>Genome of Phaeodactylibacter luteus.</title>
        <authorList>
            <person name="Bowman J.P."/>
        </authorList>
    </citation>
    <scope>NUCLEOTIDE SEQUENCE [LARGE SCALE GENOMIC DNA]</scope>
    <source>
        <strain evidence="12 13">KCTC 42180</strain>
    </source>
</reference>
<keyword evidence="1 9" id="KW-0963">Cytoplasm</keyword>
<dbReference type="SUPFAM" id="SSF52540">
    <property type="entry name" value="P-loop containing nucleoside triphosphate hydrolases"/>
    <property type="match status" value="3"/>
</dbReference>
<evidence type="ECO:0000313" key="12">
    <source>
        <dbReference type="EMBL" id="TXB62858.1"/>
    </source>
</evidence>
<evidence type="ECO:0000256" key="4">
    <source>
        <dbReference type="ARBA" id="ARBA00022801"/>
    </source>
</evidence>
<keyword evidence="6 9" id="KW-0067">ATP-binding</keyword>
<keyword evidence="3 9" id="KW-0227">DNA damage</keyword>
<dbReference type="Gene3D" id="3.30.2060.10">
    <property type="entry name" value="Penicillin-binding protein 1b domain"/>
    <property type="match status" value="1"/>
</dbReference>
<dbReference type="GO" id="GO:0003684">
    <property type="term" value="F:damaged DNA binding"/>
    <property type="evidence" value="ECO:0007669"/>
    <property type="project" value="InterPro"/>
</dbReference>
<dbReference type="InterPro" id="IPR014001">
    <property type="entry name" value="Helicase_ATP-bd"/>
</dbReference>
<dbReference type="CDD" id="cd17991">
    <property type="entry name" value="DEXHc_TRCF"/>
    <property type="match status" value="1"/>
</dbReference>
<dbReference type="HAMAP" id="MF_00969">
    <property type="entry name" value="TRCF"/>
    <property type="match status" value="1"/>
</dbReference>
<keyword evidence="8 9" id="KW-0234">DNA repair</keyword>
<dbReference type="InterPro" id="IPR047112">
    <property type="entry name" value="RecG/Mfd"/>
</dbReference>